<comment type="similarity">
    <text evidence="2">Belongs to the ycf35 family.</text>
</comment>
<dbReference type="EMBL" id="MF101430">
    <property type="protein sequence ID" value="ARW63858.1"/>
    <property type="molecule type" value="Genomic_DNA"/>
</dbReference>
<dbReference type="PANTHER" id="PTHR39638:SF2">
    <property type="entry name" value="YCF35"/>
    <property type="match status" value="1"/>
</dbReference>
<evidence type="ECO:0000256" key="2">
    <source>
        <dbReference type="ARBA" id="ARBA00009068"/>
    </source>
</evidence>
<dbReference type="InterPro" id="IPR009666">
    <property type="entry name" value="Uncharacterised_Ycf35"/>
</dbReference>
<evidence type="ECO:0000256" key="1">
    <source>
        <dbReference type="ARBA" id="ARBA00004474"/>
    </source>
</evidence>
<protein>
    <recommendedName>
        <fullName evidence="3">Uncharacterized protein ycf35</fullName>
    </recommendedName>
</protein>
<organism evidence="5">
    <name type="scientific">Alsidium seaforthii</name>
    <dbReference type="NCBI Taxonomy" id="2007182"/>
    <lineage>
        <taxon>Eukaryota</taxon>
        <taxon>Rhodophyta</taxon>
        <taxon>Florideophyceae</taxon>
        <taxon>Rhodymeniophycidae</taxon>
        <taxon>Ceramiales</taxon>
        <taxon>Rhodomelaceae</taxon>
        <taxon>Polysiphonioideae</taxon>
        <taxon>Alsidium</taxon>
    </lineage>
</organism>
<dbReference type="Pfam" id="PF06868">
    <property type="entry name" value="DUF1257"/>
    <property type="match status" value="1"/>
</dbReference>
<evidence type="ECO:0000256" key="4">
    <source>
        <dbReference type="ARBA" id="ARBA00022640"/>
    </source>
</evidence>
<dbReference type="GO" id="GO:0009536">
    <property type="term" value="C:plastid"/>
    <property type="evidence" value="ECO:0007669"/>
    <property type="project" value="UniProtKB-SubCell"/>
</dbReference>
<evidence type="ECO:0000313" key="5">
    <source>
        <dbReference type="EMBL" id="ARW63858.1"/>
    </source>
</evidence>
<comment type="subcellular location">
    <subcellularLocation>
        <location evidence="1">Plastid</location>
    </subcellularLocation>
</comment>
<dbReference type="PANTHER" id="PTHR39638">
    <property type="entry name" value="YCF35"/>
    <property type="match status" value="1"/>
</dbReference>
<keyword evidence="4 5" id="KW-0934">Plastid</keyword>
<name>A0A1Z1MCP3_9FLOR</name>
<keyword evidence="5" id="KW-0150">Chloroplast</keyword>
<evidence type="ECO:0000256" key="3">
    <source>
        <dbReference type="ARBA" id="ARBA00021585"/>
    </source>
</evidence>
<dbReference type="AlphaFoldDB" id="A0A1Z1MCP3"/>
<accession>A0A1Z1MCP3</accession>
<proteinExistence type="inferred from homology"/>
<geneLocation type="chloroplast" evidence="5"/>
<reference evidence="5" key="1">
    <citation type="journal article" date="2017" name="J. Phycol.">
        <title>Analysis of chloroplast genomes and a supermatrix inform reclassification of the Rhodomelaceae (Rhodophyta).</title>
        <authorList>
            <person name="Diaz-Tapia P."/>
            <person name="Maggs C.A."/>
            <person name="West J.A."/>
            <person name="Verbruggen H."/>
        </authorList>
    </citation>
    <scope>NUCLEOTIDE SEQUENCE</scope>
    <source>
        <strain evidence="5">PD644</strain>
    </source>
</reference>
<sequence>MSHFSKIKTNISNLDALKKTITQLGFNYEIISHTDNDPVKIQNIVVYDFSDKSQPLFSFLWNENQYSFIVDLQLWNLDVDVNYFLDSLSQKYAYNVILNTSNLSGFHQISEKVSEDGSIKITLQRWSTNYAC</sequence>
<gene>
    <name evidence="5" type="primary">ycf35</name>
</gene>
<dbReference type="GeneID" id="33357060"/>
<dbReference type="RefSeq" id="YP_009395090.1">
    <property type="nucleotide sequence ID" value="NC_035276.1"/>
</dbReference>